<sequence length="169" mass="19950">MLENIDLVKLIRDAAQNSFSELRKSNPTDEFCAFGLYSDEGAMTVCPSANTKEYLKEKCEKDPDDPLYYKWSSAEWKYEFSGHEWFNDVQQVIEQFHKSTLTDEQFINFQGYLYDSCVLALEQLRLDGFFQECIVVFSVTDYLDDEKEISWIYRLNDAKEASEFEKWVN</sequence>
<organism evidence="1 2">
    <name type="scientific">Paenibacillus eucommiae</name>
    <dbReference type="NCBI Taxonomy" id="1355755"/>
    <lineage>
        <taxon>Bacteria</taxon>
        <taxon>Bacillati</taxon>
        <taxon>Bacillota</taxon>
        <taxon>Bacilli</taxon>
        <taxon>Bacillales</taxon>
        <taxon>Paenibacillaceae</taxon>
        <taxon>Paenibacillus</taxon>
    </lineage>
</organism>
<dbReference type="Proteomes" id="UP001519287">
    <property type="component" value="Unassembled WGS sequence"/>
</dbReference>
<name>A0ABS4J7K6_9BACL</name>
<accession>A0ABS4J7K6</accession>
<dbReference type="Pfam" id="PF14136">
    <property type="entry name" value="DUF4303"/>
    <property type="match status" value="1"/>
</dbReference>
<keyword evidence="2" id="KW-1185">Reference proteome</keyword>
<evidence type="ECO:0000313" key="2">
    <source>
        <dbReference type="Proteomes" id="UP001519287"/>
    </source>
</evidence>
<reference evidence="1 2" key="1">
    <citation type="submission" date="2021-03" db="EMBL/GenBank/DDBJ databases">
        <title>Genomic Encyclopedia of Type Strains, Phase IV (KMG-IV): sequencing the most valuable type-strain genomes for metagenomic binning, comparative biology and taxonomic classification.</title>
        <authorList>
            <person name="Goeker M."/>
        </authorList>
    </citation>
    <scope>NUCLEOTIDE SEQUENCE [LARGE SCALE GENOMIC DNA]</scope>
    <source>
        <strain evidence="1 2">DSM 26048</strain>
    </source>
</reference>
<gene>
    <name evidence="1" type="ORF">J2Z66_007474</name>
</gene>
<evidence type="ECO:0000313" key="1">
    <source>
        <dbReference type="EMBL" id="MBP1995832.1"/>
    </source>
</evidence>
<proteinExistence type="predicted"/>
<protein>
    <recommendedName>
        <fullName evidence="3">DUF4303 domain-containing protein</fullName>
    </recommendedName>
</protein>
<dbReference type="RefSeq" id="WP_209977700.1">
    <property type="nucleotide sequence ID" value="NZ_JAGGLB010000039.1"/>
</dbReference>
<comment type="caution">
    <text evidence="1">The sequence shown here is derived from an EMBL/GenBank/DDBJ whole genome shotgun (WGS) entry which is preliminary data.</text>
</comment>
<dbReference type="InterPro" id="IPR025409">
    <property type="entry name" value="DUF4303"/>
</dbReference>
<evidence type="ECO:0008006" key="3">
    <source>
        <dbReference type="Google" id="ProtNLM"/>
    </source>
</evidence>
<dbReference type="EMBL" id="JAGGLB010000039">
    <property type="protein sequence ID" value="MBP1995832.1"/>
    <property type="molecule type" value="Genomic_DNA"/>
</dbReference>